<dbReference type="InterPro" id="IPR002549">
    <property type="entry name" value="AI-2E-like"/>
</dbReference>
<evidence type="ECO:0000256" key="5">
    <source>
        <dbReference type="ARBA" id="ARBA00023136"/>
    </source>
</evidence>
<evidence type="ECO:0000256" key="3">
    <source>
        <dbReference type="ARBA" id="ARBA00022692"/>
    </source>
</evidence>
<evidence type="ECO:0000313" key="7">
    <source>
        <dbReference type="EMBL" id="HIR70215.1"/>
    </source>
</evidence>
<organism evidence="7 8">
    <name type="scientific">Candidatus Pullilachnospira gallistercoris</name>
    <dbReference type="NCBI Taxonomy" id="2840911"/>
    <lineage>
        <taxon>Bacteria</taxon>
        <taxon>Bacillati</taxon>
        <taxon>Bacillota</taxon>
        <taxon>Clostridia</taxon>
        <taxon>Lachnospirales</taxon>
        <taxon>Lachnospiraceae</taxon>
        <taxon>Lachnospiraceae incertae sedis</taxon>
        <taxon>Candidatus Pullilachnospira</taxon>
    </lineage>
</organism>
<feature type="transmembrane region" description="Helical" evidence="6">
    <location>
        <begin position="224"/>
        <end position="249"/>
    </location>
</feature>
<gene>
    <name evidence="7" type="ORF">IAA55_02910</name>
</gene>
<dbReference type="EMBL" id="DVHM01000048">
    <property type="protein sequence ID" value="HIR70215.1"/>
    <property type="molecule type" value="Genomic_DNA"/>
</dbReference>
<comment type="subcellular location">
    <subcellularLocation>
        <location evidence="1">Membrane</location>
        <topology evidence="1">Multi-pass membrane protein</topology>
    </subcellularLocation>
</comment>
<evidence type="ECO:0000256" key="1">
    <source>
        <dbReference type="ARBA" id="ARBA00004141"/>
    </source>
</evidence>
<feature type="transmembrane region" description="Helical" evidence="6">
    <location>
        <begin position="20"/>
        <end position="41"/>
    </location>
</feature>
<dbReference type="GO" id="GO:0055085">
    <property type="term" value="P:transmembrane transport"/>
    <property type="evidence" value="ECO:0007669"/>
    <property type="project" value="TreeGrafter"/>
</dbReference>
<name>A0A9D1E8D6_9FIRM</name>
<dbReference type="Pfam" id="PF01594">
    <property type="entry name" value="AI-2E_transport"/>
    <property type="match status" value="1"/>
</dbReference>
<feature type="transmembrane region" description="Helical" evidence="6">
    <location>
        <begin position="62"/>
        <end position="81"/>
    </location>
</feature>
<proteinExistence type="inferred from homology"/>
<comment type="similarity">
    <text evidence="2">Belongs to the autoinducer-2 exporter (AI-2E) (TC 2.A.86) family.</text>
</comment>
<evidence type="ECO:0000313" key="8">
    <source>
        <dbReference type="Proteomes" id="UP000823912"/>
    </source>
</evidence>
<sequence>MRNTCKLLGVTLVVYLFMRYLLPATLPFWIAVYLAGALYPWKVRLQKKGEKRKLFQEKRGTSFLMTASVTAAIGVGLYFFARALGEQIALLWNNRDNLLAWEGIAPDSLLGQIGGRLREILSLDHMAEGVAESLADSMSSVTDTVGGMVSVVVVFVATYLILKDYETLREMVHRSAFGEVVLALGKDLAGAGGAYLKAQGKILLVITIICVAALYLTGNPYALLLGILIGLCDALPFLGTALVFVPWALFEFFQGAYLSGIIYLAVTVITTLARQFLEPKLIGKSVGANPLMVLVSIYLGMQVYGLWGVILGPASAFLIWEIYRFI</sequence>
<feature type="transmembrane region" description="Helical" evidence="6">
    <location>
        <begin position="144"/>
        <end position="162"/>
    </location>
</feature>
<keyword evidence="3 6" id="KW-0812">Transmembrane</keyword>
<feature type="transmembrane region" description="Helical" evidence="6">
    <location>
        <begin position="202"/>
        <end position="218"/>
    </location>
</feature>
<reference evidence="7" key="2">
    <citation type="journal article" date="2021" name="PeerJ">
        <title>Extensive microbial diversity within the chicken gut microbiome revealed by metagenomics and culture.</title>
        <authorList>
            <person name="Gilroy R."/>
            <person name="Ravi A."/>
            <person name="Getino M."/>
            <person name="Pursley I."/>
            <person name="Horton D.L."/>
            <person name="Alikhan N.F."/>
            <person name="Baker D."/>
            <person name="Gharbi K."/>
            <person name="Hall N."/>
            <person name="Watson M."/>
            <person name="Adriaenssens E.M."/>
            <person name="Foster-Nyarko E."/>
            <person name="Jarju S."/>
            <person name="Secka A."/>
            <person name="Antonio M."/>
            <person name="Oren A."/>
            <person name="Chaudhuri R.R."/>
            <person name="La Ragione R."/>
            <person name="Hildebrand F."/>
            <person name="Pallen M.J."/>
        </authorList>
    </citation>
    <scope>NUCLEOTIDE SEQUENCE</scope>
    <source>
        <strain evidence="7">ChiSjej5B23-6657</strain>
    </source>
</reference>
<dbReference type="PANTHER" id="PTHR21716:SF68">
    <property type="entry name" value="TRANSPORT PROTEIN YTVI-RELATED"/>
    <property type="match status" value="1"/>
</dbReference>
<dbReference type="GO" id="GO:0016020">
    <property type="term" value="C:membrane"/>
    <property type="evidence" value="ECO:0007669"/>
    <property type="project" value="UniProtKB-SubCell"/>
</dbReference>
<feature type="transmembrane region" description="Helical" evidence="6">
    <location>
        <begin position="297"/>
        <end position="320"/>
    </location>
</feature>
<dbReference type="AlphaFoldDB" id="A0A9D1E8D6"/>
<evidence type="ECO:0000256" key="6">
    <source>
        <dbReference type="SAM" id="Phobius"/>
    </source>
</evidence>
<accession>A0A9D1E8D6</accession>
<dbReference type="Proteomes" id="UP000823912">
    <property type="component" value="Unassembled WGS sequence"/>
</dbReference>
<protein>
    <submittedName>
        <fullName evidence="7">AI-2E family transporter</fullName>
    </submittedName>
</protein>
<comment type="caution">
    <text evidence="7">The sequence shown here is derived from an EMBL/GenBank/DDBJ whole genome shotgun (WGS) entry which is preliminary data.</text>
</comment>
<keyword evidence="5 6" id="KW-0472">Membrane</keyword>
<feature type="transmembrane region" description="Helical" evidence="6">
    <location>
        <begin position="256"/>
        <end position="277"/>
    </location>
</feature>
<reference evidence="7" key="1">
    <citation type="submission" date="2020-10" db="EMBL/GenBank/DDBJ databases">
        <authorList>
            <person name="Gilroy R."/>
        </authorList>
    </citation>
    <scope>NUCLEOTIDE SEQUENCE</scope>
    <source>
        <strain evidence="7">ChiSjej5B23-6657</strain>
    </source>
</reference>
<evidence type="ECO:0000256" key="2">
    <source>
        <dbReference type="ARBA" id="ARBA00009773"/>
    </source>
</evidence>
<keyword evidence="4 6" id="KW-1133">Transmembrane helix</keyword>
<dbReference type="PANTHER" id="PTHR21716">
    <property type="entry name" value="TRANSMEMBRANE PROTEIN"/>
    <property type="match status" value="1"/>
</dbReference>
<evidence type="ECO:0000256" key="4">
    <source>
        <dbReference type="ARBA" id="ARBA00022989"/>
    </source>
</evidence>